<dbReference type="GO" id="GO:0004588">
    <property type="term" value="F:orotate phosphoribosyltransferase activity"/>
    <property type="evidence" value="ECO:0007669"/>
    <property type="project" value="UniProtKB-UniRule"/>
</dbReference>
<dbReference type="EC" id="2.4.2.10" evidence="2 6"/>
<comment type="caution">
    <text evidence="9">The sequence shown here is derived from an EMBL/GenBank/DDBJ whole genome shotgun (WGS) entry which is preliminary data.</text>
</comment>
<dbReference type="NCBIfam" id="TIGR00336">
    <property type="entry name" value="pyrE"/>
    <property type="match status" value="1"/>
</dbReference>
<gene>
    <name evidence="9" type="primary">pyrE_2</name>
    <name evidence="6" type="synonym">pyrE</name>
    <name evidence="9" type="ORF">RSO01_15710</name>
</gene>
<dbReference type="InterPro" id="IPR000836">
    <property type="entry name" value="PRTase_dom"/>
</dbReference>
<dbReference type="Proteomes" id="UP000321058">
    <property type="component" value="Unassembled WGS sequence"/>
</dbReference>
<feature type="region of interest" description="Disordered" evidence="7">
    <location>
        <begin position="241"/>
        <end position="260"/>
    </location>
</feature>
<feature type="domain" description="Phosphoribosyltransferase" evidence="8">
    <location>
        <begin position="84"/>
        <end position="187"/>
    </location>
</feature>
<dbReference type="Pfam" id="PF00156">
    <property type="entry name" value="Pribosyltran"/>
    <property type="match status" value="1"/>
</dbReference>
<dbReference type="GO" id="GO:0000287">
    <property type="term" value="F:magnesium ion binding"/>
    <property type="evidence" value="ECO:0007669"/>
    <property type="project" value="UniProtKB-UniRule"/>
</dbReference>
<evidence type="ECO:0000313" key="9">
    <source>
        <dbReference type="EMBL" id="GEP54405.1"/>
    </source>
</evidence>
<evidence type="ECO:0000256" key="2">
    <source>
        <dbReference type="ARBA" id="ARBA00011971"/>
    </source>
</evidence>
<protein>
    <recommendedName>
        <fullName evidence="2 6">Orotate phosphoribosyltransferase</fullName>
        <shortName evidence="6">OPRT</shortName>
        <shortName evidence="6">OPRTase</shortName>
        <ecNumber evidence="2 6">2.4.2.10</ecNumber>
    </recommendedName>
</protein>
<keyword evidence="3 6" id="KW-0328">Glycosyltransferase</keyword>
<comment type="pathway">
    <text evidence="1 6">Pyrimidine metabolism; UMP biosynthesis via de novo pathway; UMP from orotate: step 1/2.</text>
</comment>
<dbReference type="PANTHER" id="PTHR19278">
    <property type="entry name" value="OROTATE PHOSPHORIBOSYLTRANSFERASE"/>
    <property type="match status" value="1"/>
</dbReference>
<feature type="binding site" description="in other chain" evidence="6">
    <location>
        <position position="132"/>
    </location>
    <ligand>
        <name>5-phospho-alpha-D-ribose 1-diphosphate</name>
        <dbReference type="ChEBI" id="CHEBI:58017"/>
        <note>ligand shared between dimeric partners</note>
    </ligand>
</feature>
<dbReference type="InterPro" id="IPR029057">
    <property type="entry name" value="PRTase-like"/>
</dbReference>
<sequence>MATKKKSKTPAAETLNGSANKLNGKVNSARASGTTEARDTARLLLEIEAIHCRPENPYIFTSGRASPVYIDCRKLISYPEARSKIMSHALRAIDRDIGWNKIDVVAGGETAGIPFAAFLAALAKKPMIYVRKQPKGFGRMAQIEGDLKPGKRVLLVEDLATDGGSKLVFIEALKKAEAKVTDCFVIFHYGIFPQSVEMLAAGGVKLHALATWWDALEAASKYKYFDEKGLAETRAFLEAPEQWSANHGGRPPAPRPTLGR</sequence>
<keyword evidence="4 6" id="KW-0808">Transferase</keyword>
<dbReference type="EMBL" id="BKAJ01000030">
    <property type="protein sequence ID" value="GEP54405.1"/>
    <property type="molecule type" value="Genomic_DNA"/>
</dbReference>
<evidence type="ECO:0000256" key="3">
    <source>
        <dbReference type="ARBA" id="ARBA00022676"/>
    </source>
</evidence>
<dbReference type="PANTHER" id="PTHR19278:SF9">
    <property type="entry name" value="URIDINE 5'-MONOPHOSPHATE SYNTHASE"/>
    <property type="match status" value="1"/>
</dbReference>
<evidence type="ECO:0000259" key="8">
    <source>
        <dbReference type="Pfam" id="PF00156"/>
    </source>
</evidence>
<name>A0A512N5Y6_9HYPH</name>
<evidence type="ECO:0000256" key="7">
    <source>
        <dbReference type="SAM" id="MobiDB-lite"/>
    </source>
</evidence>
<dbReference type="OrthoDB" id="9802134at2"/>
<comment type="cofactor">
    <cofactor evidence="6">
        <name>Mg(2+)</name>
        <dbReference type="ChEBI" id="CHEBI:18420"/>
    </cofactor>
</comment>
<dbReference type="AlphaFoldDB" id="A0A512N5Y6"/>
<evidence type="ECO:0000313" key="10">
    <source>
        <dbReference type="Proteomes" id="UP000321058"/>
    </source>
</evidence>
<dbReference type="HAMAP" id="MF_01208">
    <property type="entry name" value="PyrE"/>
    <property type="match status" value="1"/>
</dbReference>
<keyword evidence="5 6" id="KW-0665">Pyrimidine biosynthesis</keyword>
<feature type="compositionally biased region" description="Pro residues" evidence="7">
    <location>
        <begin position="251"/>
        <end position="260"/>
    </location>
</feature>
<comment type="function">
    <text evidence="6">Catalyzes the transfer of a ribosyl phosphate group from 5-phosphoribose 1-diphosphate to orotate, leading to the formation of orotidine monophosphate (OMP).</text>
</comment>
<feature type="region of interest" description="Disordered" evidence="7">
    <location>
        <begin position="1"/>
        <end position="34"/>
    </location>
</feature>
<evidence type="ECO:0000256" key="4">
    <source>
        <dbReference type="ARBA" id="ARBA00022679"/>
    </source>
</evidence>
<dbReference type="RefSeq" id="WP_147147906.1">
    <property type="nucleotide sequence ID" value="NZ_BKAJ01000030.1"/>
</dbReference>
<comment type="caution">
    <text evidence="6">Lacks conserved residue(s) required for the propagation of feature annotation.</text>
</comment>
<evidence type="ECO:0000256" key="5">
    <source>
        <dbReference type="ARBA" id="ARBA00022975"/>
    </source>
</evidence>
<feature type="binding site" evidence="6">
    <location>
        <position position="161"/>
    </location>
    <ligand>
        <name>orotate</name>
        <dbReference type="ChEBI" id="CHEBI:30839"/>
    </ligand>
</feature>
<dbReference type="CDD" id="cd06223">
    <property type="entry name" value="PRTases_typeI"/>
    <property type="match status" value="1"/>
</dbReference>
<dbReference type="GO" id="GO:0019856">
    <property type="term" value="P:pyrimidine nucleobase biosynthetic process"/>
    <property type="evidence" value="ECO:0007669"/>
    <property type="project" value="TreeGrafter"/>
</dbReference>
<dbReference type="NCBIfam" id="NF001729">
    <property type="entry name" value="PRK00455.1-3"/>
    <property type="match status" value="1"/>
</dbReference>
<dbReference type="SUPFAM" id="SSF53271">
    <property type="entry name" value="PRTase-like"/>
    <property type="match status" value="1"/>
</dbReference>
<organism evidence="9 10">
    <name type="scientific">Reyranella soli</name>
    <dbReference type="NCBI Taxonomy" id="1230389"/>
    <lineage>
        <taxon>Bacteria</taxon>
        <taxon>Pseudomonadati</taxon>
        <taxon>Pseudomonadota</taxon>
        <taxon>Alphaproteobacteria</taxon>
        <taxon>Hyphomicrobiales</taxon>
        <taxon>Reyranellaceae</taxon>
        <taxon>Reyranella</taxon>
    </lineage>
</organism>
<dbReference type="GO" id="GO:0044205">
    <property type="term" value="P:'de novo' UMP biosynthetic process"/>
    <property type="evidence" value="ECO:0007669"/>
    <property type="project" value="UniProtKB-UniRule"/>
</dbReference>
<dbReference type="InterPro" id="IPR004467">
    <property type="entry name" value="Or_phspho_trans_dom"/>
</dbReference>
<evidence type="ECO:0000256" key="1">
    <source>
        <dbReference type="ARBA" id="ARBA00004889"/>
    </source>
</evidence>
<feature type="binding site" description="in other chain" evidence="6">
    <location>
        <begin position="157"/>
        <end position="165"/>
    </location>
    <ligand>
        <name>5-phospho-alpha-D-ribose 1-diphosphate</name>
        <dbReference type="ChEBI" id="CHEBI:58017"/>
        <note>ligand shared between dimeric partners</note>
    </ligand>
</feature>
<comment type="subunit">
    <text evidence="6">Homodimer.</text>
</comment>
<keyword evidence="10" id="KW-1185">Reference proteome</keyword>
<keyword evidence="6" id="KW-0460">Magnesium</keyword>
<feature type="binding site" evidence="6">
    <location>
        <position position="131"/>
    </location>
    <ligand>
        <name>5-phospho-alpha-D-ribose 1-diphosphate</name>
        <dbReference type="ChEBI" id="CHEBI:58017"/>
        <note>ligand shared between dimeric partners</note>
    </ligand>
</feature>
<dbReference type="UniPathway" id="UPA00070">
    <property type="reaction ID" value="UER00119"/>
</dbReference>
<comment type="similarity">
    <text evidence="6">Belongs to the purine/pyrimidine phosphoribosyltransferase family. PyrE subfamily.</text>
</comment>
<accession>A0A512N5Y6</accession>
<evidence type="ECO:0000256" key="6">
    <source>
        <dbReference type="HAMAP-Rule" id="MF_01208"/>
    </source>
</evidence>
<reference evidence="9 10" key="1">
    <citation type="submission" date="2019-07" db="EMBL/GenBank/DDBJ databases">
        <title>Whole genome shotgun sequence of Reyranella soli NBRC 108950.</title>
        <authorList>
            <person name="Hosoyama A."/>
            <person name="Uohara A."/>
            <person name="Ohji S."/>
            <person name="Ichikawa N."/>
        </authorList>
    </citation>
    <scope>NUCLEOTIDE SEQUENCE [LARGE SCALE GENOMIC DNA]</scope>
    <source>
        <strain evidence="9 10">NBRC 108950</strain>
    </source>
</reference>
<comment type="catalytic activity">
    <reaction evidence="6">
        <text>orotidine 5'-phosphate + diphosphate = orotate + 5-phospho-alpha-D-ribose 1-diphosphate</text>
        <dbReference type="Rhea" id="RHEA:10380"/>
        <dbReference type="ChEBI" id="CHEBI:30839"/>
        <dbReference type="ChEBI" id="CHEBI:33019"/>
        <dbReference type="ChEBI" id="CHEBI:57538"/>
        <dbReference type="ChEBI" id="CHEBI:58017"/>
        <dbReference type="EC" id="2.4.2.10"/>
    </reaction>
</comment>
<proteinExistence type="inferred from homology"/>
<dbReference type="InterPro" id="IPR023031">
    <property type="entry name" value="OPRT"/>
</dbReference>
<feature type="binding site" evidence="6">
    <location>
        <position position="135"/>
    </location>
    <ligand>
        <name>5-phospho-alpha-D-ribose 1-diphosphate</name>
        <dbReference type="ChEBI" id="CHEBI:58017"/>
        <note>ligand shared between dimeric partners</note>
    </ligand>
</feature>
<dbReference type="Gene3D" id="3.40.50.2020">
    <property type="match status" value="1"/>
</dbReference>
<feature type="compositionally biased region" description="Polar residues" evidence="7">
    <location>
        <begin position="15"/>
        <end position="34"/>
    </location>
</feature>